<dbReference type="InterPro" id="IPR002489">
    <property type="entry name" value="Glu_synth_asu_C"/>
</dbReference>
<evidence type="ECO:0000256" key="3">
    <source>
        <dbReference type="ARBA" id="ARBA00048151"/>
    </source>
</evidence>
<name>A0A5K7YUU2_9BACT</name>
<evidence type="ECO:0000256" key="2">
    <source>
        <dbReference type="ARBA" id="ARBA00012079"/>
    </source>
</evidence>
<dbReference type="Gene3D" id="2.160.20.60">
    <property type="entry name" value="Glutamate synthase, alpha subunit, C-terminal domain"/>
    <property type="match status" value="1"/>
</dbReference>
<proteinExistence type="inferred from homology"/>
<dbReference type="PROSITE" id="PS51379">
    <property type="entry name" value="4FE4S_FER_2"/>
    <property type="match status" value="1"/>
</dbReference>
<evidence type="ECO:0000256" key="1">
    <source>
        <dbReference type="ARBA" id="ARBA00009716"/>
    </source>
</evidence>
<organism evidence="5 6">
    <name type="scientific">Desulfosarcina alkanivorans</name>
    <dbReference type="NCBI Taxonomy" id="571177"/>
    <lineage>
        <taxon>Bacteria</taxon>
        <taxon>Pseudomonadati</taxon>
        <taxon>Thermodesulfobacteriota</taxon>
        <taxon>Desulfobacteria</taxon>
        <taxon>Desulfobacterales</taxon>
        <taxon>Desulfosarcinaceae</taxon>
        <taxon>Desulfosarcina</taxon>
    </lineage>
</organism>
<dbReference type="Proteomes" id="UP000427906">
    <property type="component" value="Chromosome"/>
</dbReference>
<comment type="catalytic activity">
    <reaction evidence="3">
        <text>2 L-glutamate + NADP(+) = L-glutamine + 2-oxoglutarate + NADPH + H(+)</text>
        <dbReference type="Rhea" id="RHEA:15501"/>
        <dbReference type="ChEBI" id="CHEBI:15378"/>
        <dbReference type="ChEBI" id="CHEBI:16810"/>
        <dbReference type="ChEBI" id="CHEBI:29985"/>
        <dbReference type="ChEBI" id="CHEBI:57783"/>
        <dbReference type="ChEBI" id="CHEBI:58349"/>
        <dbReference type="ChEBI" id="CHEBI:58359"/>
        <dbReference type="EC" id="1.4.1.13"/>
    </reaction>
</comment>
<dbReference type="PANTHER" id="PTHR43819:SF1">
    <property type="entry name" value="ARCHAEAL-TYPE GLUTAMATE SYNTHASE [NADPH]"/>
    <property type="match status" value="1"/>
</dbReference>
<dbReference type="Pfam" id="PF01493">
    <property type="entry name" value="GXGXG"/>
    <property type="match status" value="1"/>
</dbReference>
<dbReference type="InterPro" id="IPR036485">
    <property type="entry name" value="Glu_synth_asu_C_sf"/>
</dbReference>
<dbReference type="InterPro" id="IPR013785">
    <property type="entry name" value="Aldolase_TIM"/>
</dbReference>
<dbReference type="SUPFAM" id="SSF69336">
    <property type="entry name" value="Alpha subunit of glutamate synthase, C-terminal domain"/>
    <property type="match status" value="1"/>
</dbReference>
<accession>A0A5K7YUU2</accession>
<keyword evidence="6" id="KW-1185">Reference proteome</keyword>
<sequence length="1028" mass="109007">MATIDLSTMPIKTANEVIKGYGAIHQDVEILNPDARHYIAVGLTNPVAIDIRGSAGYFCGGLSDSPRIRVRKNVSWGVGDNLLSGAIVVEGNAGAIAGEALRGGEIVIKGNMGSRAGQVMKKGTLCCGGNASFMAGYMMYGGRLIILGDSGPQVGENMAGGEIFVGGTIDSIGCDAMETDAGAAEIESIFEFLDRYGIPFTGAFRKIVSAGKDLKYGKPEPASTRMPYPVFSGAAASYWNEKVQQDLRVKSKIGRYRIRGYGTTRHLPHFSDLAFRKDISGAIEKDGGEGPVNLRTLIGDRHGARAIDLSMPAMIAPMSYGALSPVMKQALGMASHLSGIADNTGEGGMYSVERAEARQLIAQCLSGRLGWNIHDMKRSDGLEIYISQGAKPGLGGQLMGAKLTRDIADMRGIPAGMDLRSPSRHPDILGGDDLIMKVREFKEAVGGRLPVSLKLGGGRTRDDVKIAFKDGLDFIELDGLQGGTGAAGDEVSEYVGIPTMAALMEAVDGLEEIDAGGKLPIVLMGGIQNGVDAAKAIALGAAAVGLGTGMLVAGGCTGCMDCSSGNCPVGMATQDETQTRRLDARQVALKMHAYLESFRWQMAAITRALGHSDVRQLSRDDLVALTPEAAAMTRLPYCPEYRKPLTVAPGHAGREATKGRETGSANFTRGDRRFIREMAGTDAGDAETRQRLLRGLLVPRENPFPAERPACLDDVVFLSAALTRLVIDPYREACSTQTDISRWMEVGKRPAQIPCLPLSEPLLITGFDEAPAGVREALATSLARKGCAYIGRRPLSPGAVETTGKQPVKWLQLLRAADLPDPEADGLIFACSSGWEGVSMKRLRPDQLLGMTVSSQTLPTAIPHALEQQMDLLVLDCTAGIDRPGCELTATPDLTVLRDAIQTLRQLGREEEIALVNFGGMRSGTDVAKALAMNCMASVFSLAPGLAMGGVLDGDRLIFPDAAPPASLAADLDNWITATSQEIAIIARCTGKTDVHNLEPEDMRCISMATAEAIGIPLASGQVKREGF</sequence>
<dbReference type="CDD" id="cd00504">
    <property type="entry name" value="GXGXG"/>
    <property type="match status" value="1"/>
</dbReference>
<dbReference type="InterPro" id="IPR017896">
    <property type="entry name" value="4Fe4S_Fe-S-bd"/>
</dbReference>
<dbReference type="AlphaFoldDB" id="A0A5K7YUU2"/>
<feature type="domain" description="4Fe-4S ferredoxin-type" evidence="4">
    <location>
        <begin position="547"/>
        <end position="577"/>
    </location>
</feature>
<evidence type="ECO:0000313" key="5">
    <source>
        <dbReference type="EMBL" id="BBO70074.1"/>
    </source>
</evidence>
<dbReference type="Pfam" id="PF01645">
    <property type="entry name" value="Glu_synthase"/>
    <property type="match status" value="1"/>
</dbReference>
<dbReference type="SUPFAM" id="SSF51395">
    <property type="entry name" value="FMN-linked oxidoreductases"/>
    <property type="match status" value="2"/>
</dbReference>
<dbReference type="PANTHER" id="PTHR43819">
    <property type="entry name" value="ARCHAEAL-TYPE GLUTAMATE SYNTHASE [NADPH]"/>
    <property type="match status" value="1"/>
</dbReference>
<dbReference type="InterPro" id="IPR002932">
    <property type="entry name" value="Glu_synthdom"/>
</dbReference>
<evidence type="ECO:0000313" key="6">
    <source>
        <dbReference type="Proteomes" id="UP000427906"/>
    </source>
</evidence>
<dbReference type="RefSeq" id="WP_155318051.1">
    <property type="nucleotide sequence ID" value="NZ_AP021874.1"/>
</dbReference>
<dbReference type="EC" id="1.4.1.13" evidence="2"/>
<dbReference type="GO" id="GO:0004355">
    <property type="term" value="F:glutamate synthase (NADPH) activity"/>
    <property type="evidence" value="ECO:0007669"/>
    <property type="project" value="UniProtKB-EC"/>
</dbReference>
<dbReference type="KEGG" id="dalk:DSCA_40040"/>
<dbReference type="EMBL" id="AP021874">
    <property type="protein sequence ID" value="BBO70074.1"/>
    <property type="molecule type" value="Genomic_DNA"/>
</dbReference>
<dbReference type="GO" id="GO:0006537">
    <property type="term" value="P:glutamate biosynthetic process"/>
    <property type="evidence" value="ECO:0007669"/>
    <property type="project" value="InterPro"/>
</dbReference>
<dbReference type="Gene3D" id="3.20.20.70">
    <property type="entry name" value="Aldolase class I"/>
    <property type="match status" value="2"/>
</dbReference>
<protein>
    <recommendedName>
        <fullName evidence="2">glutamate synthase (NADPH)</fullName>
        <ecNumber evidence="2">1.4.1.13</ecNumber>
    </recommendedName>
</protein>
<comment type="similarity">
    <text evidence="1">Belongs to the glutamate synthase family.</text>
</comment>
<evidence type="ECO:0000259" key="4">
    <source>
        <dbReference type="PROSITE" id="PS51379"/>
    </source>
</evidence>
<dbReference type="OrthoDB" id="9758182at2"/>
<reference evidence="5 6" key="1">
    <citation type="submission" date="2019-11" db="EMBL/GenBank/DDBJ databases">
        <title>Comparative genomics of hydrocarbon-degrading Desulfosarcina strains.</title>
        <authorList>
            <person name="Watanabe M."/>
            <person name="Kojima H."/>
            <person name="Fukui M."/>
        </authorList>
    </citation>
    <scope>NUCLEOTIDE SEQUENCE [LARGE SCALE GENOMIC DNA]</scope>
    <source>
        <strain evidence="5 6">PL12</strain>
    </source>
</reference>
<gene>
    <name evidence="5" type="ORF">DSCA_40040</name>
</gene>
<dbReference type="CDD" id="cd02808">
    <property type="entry name" value="GltS_FMN"/>
    <property type="match status" value="1"/>
</dbReference>